<dbReference type="AlphaFoldDB" id="A0AAJ4RAL0"/>
<feature type="transmembrane region" description="Helical" evidence="1">
    <location>
        <begin position="116"/>
        <end position="138"/>
    </location>
</feature>
<sequence length="204" mass="22538">MQRDELTTDAVFETLSSRRRRYALHYLTHTGGETTTRALSEQIAAWENGIEREAVVPKQRKRVYTALHQTHLPKMAKLGVVEYDRNRGTISLTRTTDEFDIYLDVVPSNDLPWSEVYLGVGAVLLALSVVAAVGVPPFGMLPGFAYAIGTAMLLALLGLYNTVRDRRLLIGTTKVTTGPCPPPAEAIGLSYEDTEQIEAFTPQD</sequence>
<evidence type="ECO:0000256" key="1">
    <source>
        <dbReference type="SAM" id="Phobius"/>
    </source>
</evidence>
<dbReference type="EMBL" id="RJJC01000001">
    <property type="protein sequence ID" value="RNJ27319.1"/>
    <property type="molecule type" value="Genomic_DNA"/>
</dbReference>
<organism evidence="3 4">
    <name type="scientific">Halosegnis longus</name>
    <dbReference type="NCBI Taxonomy" id="2216012"/>
    <lineage>
        <taxon>Archaea</taxon>
        <taxon>Methanobacteriati</taxon>
        <taxon>Methanobacteriota</taxon>
        <taxon>Stenosarchaea group</taxon>
        <taxon>Halobacteria</taxon>
        <taxon>Halobacteriales</taxon>
        <taxon>Natronomonadaceae</taxon>
        <taxon>Halosegnis</taxon>
    </lineage>
</organism>
<evidence type="ECO:0000313" key="3">
    <source>
        <dbReference type="EMBL" id="RNJ27319.1"/>
    </source>
</evidence>
<feature type="transmembrane region" description="Helical" evidence="1">
    <location>
        <begin position="144"/>
        <end position="163"/>
    </location>
</feature>
<proteinExistence type="predicted"/>
<reference evidence="3 4" key="1">
    <citation type="submission" date="2018-11" db="EMBL/GenBank/DDBJ databases">
        <title>Genome sequences of Natronomonas sp. CBA1133.</title>
        <authorList>
            <person name="Roh S.W."/>
            <person name="Cha I.-T."/>
        </authorList>
    </citation>
    <scope>NUCLEOTIDE SEQUENCE [LARGE SCALE GENOMIC DNA]</scope>
    <source>
        <strain evidence="3 4">CBA1133</strain>
    </source>
</reference>
<dbReference type="Pfam" id="PF24035">
    <property type="entry name" value="DUF7344"/>
    <property type="match status" value="1"/>
</dbReference>
<feature type="domain" description="DUF7344" evidence="2">
    <location>
        <begin position="12"/>
        <end position="90"/>
    </location>
</feature>
<accession>A0AAJ4RAL0</accession>
<keyword evidence="1" id="KW-0812">Transmembrane</keyword>
<comment type="caution">
    <text evidence="3">The sequence shown here is derived from an EMBL/GenBank/DDBJ whole genome shotgun (WGS) entry which is preliminary data.</text>
</comment>
<name>A0AAJ4RAL0_9EURY</name>
<keyword evidence="1" id="KW-0472">Membrane</keyword>
<protein>
    <recommendedName>
        <fullName evidence="2">DUF7344 domain-containing protein</fullName>
    </recommendedName>
</protein>
<dbReference type="Proteomes" id="UP000270581">
    <property type="component" value="Unassembled WGS sequence"/>
</dbReference>
<keyword evidence="1" id="KW-1133">Transmembrane helix</keyword>
<gene>
    <name evidence="3" type="ORF">Nmn1133_11935</name>
</gene>
<keyword evidence="4" id="KW-1185">Reference proteome</keyword>
<evidence type="ECO:0000313" key="4">
    <source>
        <dbReference type="Proteomes" id="UP000270581"/>
    </source>
</evidence>
<evidence type="ECO:0000259" key="2">
    <source>
        <dbReference type="Pfam" id="PF24035"/>
    </source>
</evidence>
<dbReference type="InterPro" id="IPR055768">
    <property type="entry name" value="DUF7344"/>
</dbReference>